<dbReference type="InterPro" id="IPR029056">
    <property type="entry name" value="Ribokinase-like"/>
</dbReference>
<gene>
    <name evidence="2" type="ORF">L203_103669</name>
</gene>
<dbReference type="Pfam" id="PF00294">
    <property type="entry name" value="PfkB"/>
    <property type="match status" value="1"/>
</dbReference>
<evidence type="ECO:0000313" key="2">
    <source>
        <dbReference type="EMBL" id="WVN88458.1"/>
    </source>
</evidence>
<dbReference type="RefSeq" id="XP_066069158.1">
    <property type="nucleotide sequence ID" value="XM_066213061.1"/>
</dbReference>
<dbReference type="InterPro" id="IPR011611">
    <property type="entry name" value="PfkB_dom"/>
</dbReference>
<dbReference type="Gene3D" id="3.40.1190.20">
    <property type="match status" value="1"/>
</dbReference>
<dbReference type="EMBL" id="CP143787">
    <property type="protein sequence ID" value="WVN88458.1"/>
    <property type="molecule type" value="Genomic_DNA"/>
</dbReference>
<dbReference type="PANTHER" id="PTHR47098:SF2">
    <property type="entry name" value="PROTEIN MAK32"/>
    <property type="match status" value="1"/>
</dbReference>
<name>A0AAJ8JTZ8_9TREE</name>
<sequence length="361" mass="39933">MDFFQRPTKAFLDGKGRVATLGMLIVDHFQVRDEAGTPVLVDGEAVSVEREMLADDIKMGGGGVFVDQGTDFPQAFVDDLERLGKEMIWLRRRSGKTTRALNIYSGRRIGEGQQSFKYLTPQLRLTLKDLVLSPSPFATATPPEWIHVVCGNPRMRAIVDELGRLRENQESVVTIRLAWEPLPFSCVPQQLDEMLSLASVVTVFSPNLLELQSVLGLVPSSPPCHMEAQMAAETFCQHLEKRYSDCRPPVIVVRAGELGSFTLSSSWTGWVPAYWRESEREKVVDVTGGGNAFLGGFLAGLLVSSGDTKVASIYASTAASFAIQQRGPPHLENIDGQELWNGEIVWERLQVMASRVQPLEL</sequence>
<reference evidence="2" key="3">
    <citation type="submission" date="2024-01" db="EMBL/GenBank/DDBJ databases">
        <authorList>
            <person name="Coelho M.A."/>
            <person name="David-Palma M."/>
            <person name="Shea T."/>
            <person name="Sun S."/>
            <person name="Cuomo C.A."/>
            <person name="Heitman J."/>
        </authorList>
    </citation>
    <scope>NUCLEOTIDE SEQUENCE</scope>
    <source>
        <strain evidence="2">CBS 7841</strain>
    </source>
</reference>
<dbReference type="GeneID" id="91087879"/>
<keyword evidence="3" id="KW-1185">Reference proteome</keyword>
<accession>A0AAJ8JTZ8</accession>
<evidence type="ECO:0000313" key="3">
    <source>
        <dbReference type="Proteomes" id="UP000094043"/>
    </source>
</evidence>
<dbReference type="KEGG" id="cdep:91087879"/>
<dbReference type="PANTHER" id="PTHR47098">
    <property type="entry name" value="PROTEIN MAK32"/>
    <property type="match status" value="1"/>
</dbReference>
<proteinExistence type="predicted"/>
<protein>
    <recommendedName>
        <fullName evidence="1">Carbohydrate kinase PfkB domain-containing protein</fullName>
    </recommendedName>
</protein>
<feature type="domain" description="Carbohydrate kinase PfkB" evidence="1">
    <location>
        <begin position="189"/>
        <end position="328"/>
    </location>
</feature>
<dbReference type="SUPFAM" id="SSF53613">
    <property type="entry name" value="Ribokinase-like"/>
    <property type="match status" value="1"/>
</dbReference>
<organism evidence="2 3">
    <name type="scientific">Cryptococcus depauperatus CBS 7841</name>
    <dbReference type="NCBI Taxonomy" id="1295531"/>
    <lineage>
        <taxon>Eukaryota</taxon>
        <taxon>Fungi</taxon>
        <taxon>Dikarya</taxon>
        <taxon>Basidiomycota</taxon>
        <taxon>Agaricomycotina</taxon>
        <taxon>Tremellomycetes</taxon>
        <taxon>Tremellales</taxon>
        <taxon>Cryptococcaceae</taxon>
        <taxon>Cryptococcus</taxon>
    </lineage>
</organism>
<dbReference type="AlphaFoldDB" id="A0AAJ8JTZ8"/>
<evidence type="ECO:0000259" key="1">
    <source>
        <dbReference type="Pfam" id="PF00294"/>
    </source>
</evidence>
<reference evidence="2" key="2">
    <citation type="journal article" date="2022" name="Elife">
        <title>Obligate sexual reproduction of a homothallic fungus closely related to the Cryptococcus pathogenic species complex.</title>
        <authorList>
            <person name="Passer A.R."/>
            <person name="Clancey S.A."/>
            <person name="Shea T."/>
            <person name="David-Palma M."/>
            <person name="Averette A.F."/>
            <person name="Boekhout T."/>
            <person name="Porcel B.M."/>
            <person name="Nowrousian M."/>
            <person name="Cuomo C.A."/>
            <person name="Sun S."/>
            <person name="Heitman J."/>
            <person name="Coelho M.A."/>
        </authorList>
    </citation>
    <scope>NUCLEOTIDE SEQUENCE</scope>
    <source>
        <strain evidence="2">CBS 7841</strain>
    </source>
</reference>
<dbReference type="Proteomes" id="UP000094043">
    <property type="component" value="Chromosome 4"/>
</dbReference>
<reference evidence="2" key="1">
    <citation type="submission" date="2016-06" db="EMBL/GenBank/DDBJ databases">
        <authorList>
            <person name="Cuomo C."/>
            <person name="Litvintseva A."/>
            <person name="Heitman J."/>
            <person name="Chen Y."/>
            <person name="Sun S."/>
            <person name="Springer D."/>
            <person name="Dromer F."/>
            <person name="Young S."/>
            <person name="Zeng Q."/>
            <person name="Chapman S."/>
            <person name="Gujja S."/>
            <person name="Saif S."/>
            <person name="Birren B."/>
        </authorList>
    </citation>
    <scope>NUCLEOTIDE SEQUENCE</scope>
    <source>
        <strain evidence="2">CBS 7841</strain>
    </source>
</reference>